<keyword evidence="19" id="KW-0326">Glycosidase</keyword>
<dbReference type="InterPro" id="IPR036278">
    <property type="entry name" value="Sialidase_sf"/>
</dbReference>
<keyword evidence="17" id="KW-0458">Lysosome</keyword>
<keyword evidence="18" id="KW-0119">Carbohydrate metabolism</keyword>
<evidence type="ECO:0000256" key="19">
    <source>
        <dbReference type="ARBA" id="ARBA00023295"/>
    </source>
</evidence>
<evidence type="ECO:0000256" key="1">
    <source>
        <dbReference type="ARBA" id="ARBA00000427"/>
    </source>
</evidence>
<evidence type="ECO:0000256" key="5">
    <source>
        <dbReference type="ARBA" id="ARBA00004541"/>
    </source>
</evidence>
<reference evidence="28" key="1">
    <citation type="journal article" date="2021" name="Cell">
        <title>Tracing the genetic footprints of vertebrate landing in non-teleost ray-finned fishes.</title>
        <authorList>
            <person name="Bi X."/>
            <person name="Wang K."/>
            <person name="Yang L."/>
            <person name="Pan H."/>
            <person name="Jiang H."/>
            <person name="Wei Q."/>
            <person name="Fang M."/>
            <person name="Yu H."/>
            <person name="Zhu C."/>
            <person name="Cai Y."/>
            <person name="He Y."/>
            <person name="Gan X."/>
            <person name="Zeng H."/>
            <person name="Yu D."/>
            <person name="Zhu Y."/>
            <person name="Jiang H."/>
            <person name="Qiu Q."/>
            <person name="Yang H."/>
            <person name="Zhang Y.E."/>
            <person name="Wang W."/>
            <person name="Zhu M."/>
            <person name="He S."/>
            <person name="Zhang G."/>
        </authorList>
    </citation>
    <scope>NUCLEOTIDE SEQUENCE</scope>
    <source>
        <strain evidence="28">Pddl_001</strain>
    </source>
</reference>
<dbReference type="PANTHER" id="PTHR10628:SF25">
    <property type="entry name" value="SIALIDASE-1"/>
    <property type="match status" value="1"/>
</dbReference>
<dbReference type="SUPFAM" id="SSF50939">
    <property type="entry name" value="Sialidases"/>
    <property type="match status" value="1"/>
</dbReference>
<keyword evidence="26" id="KW-0812">Transmembrane</keyword>
<dbReference type="GeneID" id="121298685"/>
<organism evidence="28 29">
    <name type="scientific">Polyodon spathula</name>
    <name type="common">North American paddlefish</name>
    <name type="synonym">Squalus spathula</name>
    <dbReference type="NCBI Taxonomy" id="7913"/>
    <lineage>
        <taxon>Eukaryota</taxon>
        <taxon>Metazoa</taxon>
        <taxon>Chordata</taxon>
        <taxon>Craniata</taxon>
        <taxon>Vertebrata</taxon>
        <taxon>Euteleostomi</taxon>
        <taxon>Actinopterygii</taxon>
        <taxon>Chondrostei</taxon>
        <taxon>Acipenseriformes</taxon>
        <taxon>Polyodontidae</taxon>
        <taxon>Polyodon</taxon>
    </lineage>
</organism>
<evidence type="ECO:0000256" key="18">
    <source>
        <dbReference type="ARBA" id="ARBA00023277"/>
    </source>
</evidence>
<evidence type="ECO:0000256" key="24">
    <source>
        <dbReference type="ARBA" id="ARBA00041332"/>
    </source>
</evidence>
<keyword evidence="13" id="KW-0442">Lipid degradation</keyword>
<dbReference type="EC" id="3.2.1.18" evidence="7"/>
<evidence type="ECO:0000256" key="23">
    <source>
        <dbReference type="ARBA" id="ARBA00040509"/>
    </source>
</evidence>
<name>A0ABS2YC30_POLSP</name>
<accession>A0ABS2YC30</accession>
<gene>
    <name evidence="28" type="primary">Neu1</name>
    <name evidence="28" type="ORF">GTO93_0002251</name>
</gene>
<comment type="subcellular location">
    <subcellularLocation>
        <location evidence="4">Cell membrane</location>
    </subcellularLocation>
    <subcellularLocation>
        <location evidence="5">Cytoplasmic vesicle</location>
    </subcellularLocation>
    <subcellularLocation>
        <location evidence="3">Lysosome lumen</location>
    </subcellularLocation>
    <subcellularLocation>
        <location evidence="2">Lysosome membrane</location>
        <topology evidence="2">Peripheral membrane protein</topology>
        <orientation evidence="2">Lumenal side</orientation>
    </subcellularLocation>
</comment>
<comment type="subunit">
    <text evidence="22">Interacts with cathepsin A (protective protein), beta-galactosidase and N-acetylgalactosamine-6-sulfate sulfatase in a multienzyme complex.</text>
</comment>
<evidence type="ECO:0000256" key="3">
    <source>
        <dbReference type="ARBA" id="ARBA00004227"/>
    </source>
</evidence>
<dbReference type="EMBL" id="JAAWVQ010133011">
    <property type="protein sequence ID" value="MBN3284080.1"/>
    <property type="molecule type" value="Genomic_DNA"/>
</dbReference>
<dbReference type="Gene3D" id="2.120.10.10">
    <property type="match status" value="1"/>
</dbReference>
<evidence type="ECO:0000256" key="22">
    <source>
        <dbReference type="ARBA" id="ARBA00038519"/>
    </source>
</evidence>
<evidence type="ECO:0000256" key="11">
    <source>
        <dbReference type="ARBA" id="ARBA00022737"/>
    </source>
</evidence>
<evidence type="ECO:0000256" key="4">
    <source>
        <dbReference type="ARBA" id="ARBA00004236"/>
    </source>
</evidence>
<feature type="non-terminal residue" evidence="28">
    <location>
        <position position="404"/>
    </location>
</feature>
<comment type="function">
    <text evidence="21">Catalyzes the removal of sialic acid (N-acetylneuraminic acid) moieties from glycoproteins and glycolipids. To be active, it is strictly dependent on its presence in the multienzyme complex. Appears to have a preference for alpha 2-3 and alpha 2-6 sialyl linkage.</text>
</comment>
<evidence type="ECO:0000256" key="21">
    <source>
        <dbReference type="ARBA" id="ARBA00037235"/>
    </source>
</evidence>
<evidence type="ECO:0000256" key="8">
    <source>
        <dbReference type="ARBA" id="ARBA00022475"/>
    </source>
</evidence>
<feature type="domain" description="Sialidase" evidence="27">
    <location>
        <begin position="81"/>
        <end position="369"/>
    </location>
</feature>
<keyword evidence="29" id="KW-1185">Reference proteome</keyword>
<evidence type="ECO:0000256" key="15">
    <source>
        <dbReference type="ARBA" id="ARBA00023136"/>
    </source>
</evidence>
<evidence type="ECO:0000256" key="10">
    <source>
        <dbReference type="ARBA" id="ARBA00022729"/>
    </source>
</evidence>
<comment type="caution">
    <text evidence="28">The sequence shown here is derived from an EMBL/GenBank/DDBJ whole genome shotgun (WGS) entry which is preliminary data.</text>
</comment>
<evidence type="ECO:0000256" key="14">
    <source>
        <dbReference type="ARBA" id="ARBA00023098"/>
    </source>
</evidence>
<evidence type="ECO:0000256" key="7">
    <source>
        <dbReference type="ARBA" id="ARBA00012733"/>
    </source>
</evidence>
<keyword evidence="20" id="KW-0968">Cytoplasmic vesicle</keyword>
<feature type="transmembrane region" description="Helical" evidence="26">
    <location>
        <begin position="18"/>
        <end position="39"/>
    </location>
</feature>
<dbReference type="InterPro" id="IPR026856">
    <property type="entry name" value="Sialidase_fam"/>
</dbReference>
<evidence type="ECO:0000256" key="26">
    <source>
        <dbReference type="SAM" id="Phobius"/>
    </source>
</evidence>
<dbReference type="PANTHER" id="PTHR10628">
    <property type="entry name" value="SIALIDASE"/>
    <property type="match status" value="1"/>
</dbReference>
<evidence type="ECO:0000256" key="9">
    <source>
        <dbReference type="ARBA" id="ARBA00022553"/>
    </source>
</evidence>
<keyword evidence="15 26" id="KW-0472">Membrane</keyword>
<keyword evidence="9" id="KW-0597">Phosphoprotein</keyword>
<evidence type="ECO:0000313" key="28">
    <source>
        <dbReference type="EMBL" id="MBN3284080.1"/>
    </source>
</evidence>
<feature type="non-terminal residue" evidence="28">
    <location>
        <position position="1"/>
    </location>
</feature>
<evidence type="ECO:0000256" key="6">
    <source>
        <dbReference type="ARBA" id="ARBA00009348"/>
    </source>
</evidence>
<keyword evidence="14" id="KW-0443">Lipid metabolism</keyword>
<evidence type="ECO:0000256" key="2">
    <source>
        <dbReference type="ARBA" id="ARBA00004207"/>
    </source>
</evidence>
<comment type="similarity">
    <text evidence="6">Belongs to the glycosyl hydrolase 33 family.</text>
</comment>
<dbReference type="InterPro" id="IPR011040">
    <property type="entry name" value="Sialidase"/>
</dbReference>
<evidence type="ECO:0000256" key="25">
    <source>
        <dbReference type="ARBA" id="ARBA00041413"/>
    </source>
</evidence>
<evidence type="ECO:0000256" key="17">
    <source>
        <dbReference type="ARBA" id="ARBA00023228"/>
    </source>
</evidence>
<keyword evidence="12" id="KW-0378">Hydrolase</keyword>
<evidence type="ECO:0000256" key="20">
    <source>
        <dbReference type="ARBA" id="ARBA00023329"/>
    </source>
</evidence>
<keyword evidence="11" id="KW-0677">Repeat</keyword>
<evidence type="ECO:0000313" key="29">
    <source>
        <dbReference type="Proteomes" id="UP001166093"/>
    </source>
</evidence>
<evidence type="ECO:0000256" key="16">
    <source>
        <dbReference type="ARBA" id="ARBA00023180"/>
    </source>
</evidence>
<keyword evidence="26" id="KW-1133">Transmembrane helix</keyword>
<dbReference type="RefSeq" id="XP_041081806.1">
    <property type="nucleotide sequence ID" value="XM_041225872.1"/>
</dbReference>
<dbReference type="Proteomes" id="UP001166093">
    <property type="component" value="Unassembled WGS sequence"/>
</dbReference>
<comment type="catalytic activity">
    <reaction evidence="1">
        <text>Hydrolysis of alpha-(2-&gt;3)-, alpha-(2-&gt;6)-, alpha-(2-&gt;8)- glycosidic linkages of terminal sialic acid residues in oligosaccharides, glycoproteins, glycolipids, colominic acid and synthetic substrates.</text>
        <dbReference type="EC" id="3.2.1.18"/>
    </reaction>
</comment>
<proteinExistence type="inferred from homology"/>
<protein>
    <recommendedName>
        <fullName evidence="23">Sialidase-1</fullName>
        <ecNumber evidence="7">3.2.1.18</ecNumber>
    </recommendedName>
    <alternativeName>
        <fullName evidence="25">Lysosomal sialidase</fullName>
    </alternativeName>
    <alternativeName>
        <fullName evidence="24">N-acetyl-alpha-neuraminidase 1</fullName>
    </alternativeName>
</protein>
<evidence type="ECO:0000256" key="12">
    <source>
        <dbReference type="ARBA" id="ARBA00022801"/>
    </source>
</evidence>
<keyword evidence="10" id="KW-0732">Signal</keyword>
<keyword evidence="8" id="KW-1003">Cell membrane</keyword>
<dbReference type="CDD" id="cd15482">
    <property type="entry name" value="Sialidase_non-viral"/>
    <property type="match status" value="1"/>
</dbReference>
<evidence type="ECO:0000259" key="27">
    <source>
        <dbReference type="Pfam" id="PF13088"/>
    </source>
</evidence>
<keyword evidence="16" id="KW-0325">Glycoprotein</keyword>
<sequence length="404" mass="44726">MGARYRHHNLEYSVQNRLWSPILVVVLQEIVVLALQLILGASAELGQLKPLIFEEQLLWVSGTVGSVSTYRIPLISFTPKGSLLAFSEARKSSSSDEGAKFIAQRRSTDKGVTWGPTSFIVDDGIVADGLNLGSVVVDEETGSVFLIYSLCAHYYRCNVSSTFLIESVNDGLTWSLPRNLSKELGTKMFAPGPGYGIQKRLPPKQGRLIVCGHGTLEGDGVFCLLSDDHGRSWRYGGSLKSIPYNQPKKASDFNPDECQAVELPDGSVVINVRNQYFYHCNCRIVIHSNDGCDTLPLENLRFDETLIDPAVAAGALLKNNVLFFSNPADLHKRVKLTLRWSLNSGSSWERETVEVWPGPSGYSSMTSLNGSVEDEKYIFLVYEKGYQELTETISFVKIHLYGGL</sequence>
<dbReference type="Pfam" id="PF13088">
    <property type="entry name" value="BNR_2"/>
    <property type="match status" value="1"/>
</dbReference>
<evidence type="ECO:0000256" key="13">
    <source>
        <dbReference type="ARBA" id="ARBA00022963"/>
    </source>
</evidence>